<organism evidence="1 2">
    <name type="scientific">Deinococcus xianganensis</name>
    <dbReference type="NCBI Taxonomy" id="1507289"/>
    <lineage>
        <taxon>Bacteria</taxon>
        <taxon>Thermotogati</taxon>
        <taxon>Deinococcota</taxon>
        <taxon>Deinococci</taxon>
        <taxon>Deinococcales</taxon>
        <taxon>Deinococcaceae</taxon>
        <taxon>Deinococcus</taxon>
    </lineage>
</organism>
<reference evidence="1 2" key="1">
    <citation type="submission" date="2019-11" db="EMBL/GenBank/DDBJ databases">
        <title>Genome sequence of Deinococcus xianganensis Y35, AI-2 producing algicidal bacterium, isolated from lake water.</title>
        <authorList>
            <person name="Li Y."/>
        </authorList>
    </citation>
    <scope>NUCLEOTIDE SEQUENCE [LARGE SCALE GENOMIC DNA]</scope>
    <source>
        <strain evidence="1 2">Y35</strain>
    </source>
</reference>
<comment type="caution">
    <text evidence="1">The sequence shown here is derived from an EMBL/GenBank/DDBJ whole genome shotgun (WGS) entry which is preliminary data.</text>
</comment>
<dbReference type="AlphaFoldDB" id="A0A6I4YPZ7"/>
<name>A0A6I4YPZ7_9DEIO</name>
<dbReference type="InterPro" id="IPR050275">
    <property type="entry name" value="PGM_Phosphatase"/>
</dbReference>
<protein>
    <submittedName>
        <fullName evidence="1">Histidine phosphatase family protein</fullName>
    </submittedName>
</protein>
<dbReference type="GO" id="GO:0005737">
    <property type="term" value="C:cytoplasm"/>
    <property type="evidence" value="ECO:0007669"/>
    <property type="project" value="TreeGrafter"/>
</dbReference>
<sequence length="233" mass="24964">MQLLLIRHAQSANNLLYQQTGAKAGRHPDPPLTPLGHRQAQALADHLRPQGGPLALTHLHASLTVRAVQTAAPLARALGLPVHAHADAHEVGGLYWGAWDGERGPTPGETPAGLRAHCPGLRWPDHLPPDAPWDGGFETDDPVVHAGRARRLLGDLRARHGPDDRVGLVTHQLFAQFLIAALLGSDLPRLPATLRVNNTATCAFDLRGDTVRVGWINRHDHLCGHLGGALVTA</sequence>
<dbReference type="GO" id="GO:0016791">
    <property type="term" value="F:phosphatase activity"/>
    <property type="evidence" value="ECO:0007669"/>
    <property type="project" value="TreeGrafter"/>
</dbReference>
<dbReference type="InterPro" id="IPR029033">
    <property type="entry name" value="His_PPase_superfam"/>
</dbReference>
<proteinExistence type="predicted"/>
<dbReference type="Pfam" id="PF00300">
    <property type="entry name" value="His_Phos_1"/>
    <property type="match status" value="1"/>
</dbReference>
<accession>A0A6I4YPZ7</accession>
<dbReference type="InterPro" id="IPR013078">
    <property type="entry name" value="His_Pase_superF_clade-1"/>
</dbReference>
<gene>
    <name evidence="1" type="ORF">GLX28_08105</name>
</gene>
<dbReference type="PANTHER" id="PTHR48100:SF58">
    <property type="entry name" value="PE-PGRS FAMILY PROTEIN PE_PGRS11"/>
    <property type="match status" value="1"/>
</dbReference>
<dbReference type="CDD" id="cd07067">
    <property type="entry name" value="HP_PGM_like"/>
    <property type="match status" value="1"/>
</dbReference>
<evidence type="ECO:0000313" key="1">
    <source>
        <dbReference type="EMBL" id="MXV19595.1"/>
    </source>
</evidence>
<dbReference type="PANTHER" id="PTHR48100">
    <property type="entry name" value="BROAD-SPECIFICITY PHOSPHATASE YOR283W-RELATED"/>
    <property type="match status" value="1"/>
</dbReference>
<dbReference type="Proteomes" id="UP000430519">
    <property type="component" value="Unassembled WGS sequence"/>
</dbReference>
<keyword evidence="2" id="KW-1185">Reference proteome</keyword>
<evidence type="ECO:0000313" key="2">
    <source>
        <dbReference type="Proteomes" id="UP000430519"/>
    </source>
</evidence>
<dbReference type="RefSeq" id="WP_160978383.1">
    <property type="nucleotide sequence ID" value="NZ_WVHK01000022.1"/>
</dbReference>
<dbReference type="SUPFAM" id="SSF53254">
    <property type="entry name" value="Phosphoglycerate mutase-like"/>
    <property type="match status" value="1"/>
</dbReference>
<dbReference type="Gene3D" id="3.40.50.1240">
    <property type="entry name" value="Phosphoglycerate mutase-like"/>
    <property type="match status" value="1"/>
</dbReference>
<dbReference type="SMART" id="SM00855">
    <property type="entry name" value="PGAM"/>
    <property type="match status" value="1"/>
</dbReference>
<dbReference type="EMBL" id="WVHK01000022">
    <property type="protein sequence ID" value="MXV19595.1"/>
    <property type="molecule type" value="Genomic_DNA"/>
</dbReference>